<dbReference type="InterPro" id="IPR003594">
    <property type="entry name" value="HATPase_dom"/>
</dbReference>
<dbReference type="Pfam" id="PF13589">
    <property type="entry name" value="HATPase_c_3"/>
    <property type="match status" value="1"/>
</dbReference>
<dbReference type="AlphaFoldDB" id="A0AAJ1R0J5"/>
<dbReference type="Proteomes" id="UP001225933">
    <property type="component" value="Unassembled WGS sequence"/>
</dbReference>
<dbReference type="RefSeq" id="WP_214589377.1">
    <property type="nucleotide sequence ID" value="NZ_JAUHGV010000001.1"/>
</dbReference>
<organism evidence="2 3">
    <name type="scientific">Chryseobacterium gambrini</name>
    <dbReference type="NCBI Taxonomy" id="373672"/>
    <lineage>
        <taxon>Bacteria</taxon>
        <taxon>Pseudomonadati</taxon>
        <taxon>Bacteroidota</taxon>
        <taxon>Flavobacteriia</taxon>
        <taxon>Flavobacteriales</taxon>
        <taxon>Weeksellaceae</taxon>
        <taxon>Chryseobacterium group</taxon>
        <taxon>Chryseobacterium</taxon>
    </lineage>
</organism>
<protein>
    <submittedName>
        <fullName evidence="2">Sensor histidine kinase</fullName>
    </submittedName>
</protein>
<dbReference type="SMART" id="SM00387">
    <property type="entry name" value="HATPase_c"/>
    <property type="match status" value="1"/>
</dbReference>
<dbReference type="Gene3D" id="3.30.565.10">
    <property type="entry name" value="Histidine kinase-like ATPase, C-terminal domain"/>
    <property type="match status" value="2"/>
</dbReference>
<sequence length="779" mass="88942">MTEDNNIKRHSFQPGSMSIIQMGEQLIGHPSTAINELVKNGYDADALSCKVYFSYSNILNESFAVIFDDGSGMDYETLFGDWLKPSVSSKRRVNSKSDKYNRNQLGSKGIGRLASMALGERVTVITREKETIDYNWITVNREAFKEEKLLSEINFPGDTISDYSVLFRNGNIIKERNANVNLSLISFLKKAKLESFKKGTLIIIESLDDSVLKILKEDHNQPELPNQTTSYETTSFYKALATLITPLSLNNEIQKELQEKGLIDNKKAVSPSKTEFSIYYGTNLLPDQDTDEIEWLPISPIPIQSVYNYRVYGKVSAEGDVYGYMSYKRLKNDSREETFELSKSEIIDKKDIQPGLFDDTEENETGEYYFDIRIYDIGEKDNLENLANEAKLKSAAQFRSVFKNFQGMRISKNGFGVKPYGDEVEDWIGLSKARVQDPGKNVNTNQILGYVFFYSPENDKLEEKTNREGFLENKAFQQVKVTMQGIFSLLGKKRYNYRLLQGLGRTPTSKHQRPDFEEYFSTLHNLNAGPEVIKYSQKFMNDVTTSLDNIEESLSFSERLASLGSGIELVYHEMAQPIAGLRTTKASLDLKKTKVNSDVMDNFVKDINNLTYATDVLTELRKSLQPAIGRARNKKFIPSNTFLRVCNLYKSDIEEYKISIITDSRLEKYEINDLEYAFWIAFLNIVNNAVYWIKKTERPGEIRFSMEKDAFIVSNSGPFINEDLINYIFDYGVTTRSEKNATGLGLAFTQSILSRNNWNISAENRENGPAFIIKKEING</sequence>
<keyword evidence="2" id="KW-0808">Transferase</keyword>
<dbReference type="InterPro" id="IPR005467">
    <property type="entry name" value="His_kinase_dom"/>
</dbReference>
<gene>
    <name evidence="2" type="ORF">QX233_01205</name>
</gene>
<dbReference type="PROSITE" id="PS50109">
    <property type="entry name" value="HIS_KIN"/>
    <property type="match status" value="1"/>
</dbReference>
<evidence type="ECO:0000313" key="3">
    <source>
        <dbReference type="Proteomes" id="UP001225933"/>
    </source>
</evidence>
<dbReference type="GO" id="GO:0016301">
    <property type="term" value="F:kinase activity"/>
    <property type="evidence" value="ECO:0007669"/>
    <property type="project" value="UniProtKB-KW"/>
</dbReference>
<dbReference type="InterPro" id="IPR036890">
    <property type="entry name" value="HATPase_C_sf"/>
</dbReference>
<feature type="domain" description="Histidine kinase" evidence="1">
    <location>
        <begin position="569"/>
        <end position="779"/>
    </location>
</feature>
<dbReference type="SUPFAM" id="SSF55874">
    <property type="entry name" value="ATPase domain of HSP90 chaperone/DNA topoisomerase II/histidine kinase"/>
    <property type="match status" value="2"/>
</dbReference>
<comment type="caution">
    <text evidence="2">The sequence shown here is derived from an EMBL/GenBank/DDBJ whole genome shotgun (WGS) entry which is preliminary data.</text>
</comment>
<dbReference type="EMBL" id="JAUHGV010000001">
    <property type="protein sequence ID" value="MDN4011069.1"/>
    <property type="molecule type" value="Genomic_DNA"/>
</dbReference>
<keyword evidence="2" id="KW-0418">Kinase</keyword>
<proteinExistence type="predicted"/>
<accession>A0AAJ1R0J5</accession>
<evidence type="ECO:0000259" key="1">
    <source>
        <dbReference type="PROSITE" id="PS50109"/>
    </source>
</evidence>
<evidence type="ECO:0000313" key="2">
    <source>
        <dbReference type="EMBL" id="MDN4011069.1"/>
    </source>
</evidence>
<reference evidence="2" key="1">
    <citation type="submission" date="2023-06" db="EMBL/GenBank/DDBJ databases">
        <title>Two Chryseobacterium gambrini strains from China.</title>
        <authorList>
            <person name="Zeng J."/>
            <person name="Wu Y."/>
        </authorList>
    </citation>
    <scope>NUCLEOTIDE SEQUENCE</scope>
    <source>
        <strain evidence="2">SQ219</strain>
    </source>
</reference>
<name>A0AAJ1R0J5_9FLAO</name>